<dbReference type="Proteomes" id="UP001596024">
    <property type="component" value="Unassembled WGS sequence"/>
</dbReference>
<keyword evidence="3" id="KW-1185">Reference proteome</keyword>
<reference evidence="3" key="1">
    <citation type="journal article" date="2019" name="Int. J. Syst. Evol. Microbiol.">
        <title>The Global Catalogue of Microorganisms (GCM) 10K type strain sequencing project: providing services to taxonomists for standard genome sequencing and annotation.</title>
        <authorList>
            <consortium name="The Broad Institute Genomics Platform"/>
            <consortium name="The Broad Institute Genome Sequencing Center for Infectious Disease"/>
            <person name="Wu L."/>
            <person name="Ma J."/>
        </authorList>
    </citation>
    <scope>NUCLEOTIDE SEQUENCE [LARGE SCALE GENOMIC DNA]</scope>
    <source>
        <strain evidence="3">CCUG 62981</strain>
    </source>
</reference>
<keyword evidence="1" id="KW-1133">Transmembrane helix</keyword>
<keyword evidence="1" id="KW-0472">Membrane</keyword>
<evidence type="ECO:0000313" key="2">
    <source>
        <dbReference type="EMBL" id="MFC4725601.1"/>
    </source>
</evidence>
<feature type="transmembrane region" description="Helical" evidence="1">
    <location>
        <begin position="6"/>
        <end position="26"/>
    </location>
</feature>
<keyword evidence="1" id="KW-0812">Transmembrane</keyword>
<evidence type="ECO:0000313" key="3">
    <source>
        <dbReference type="Proteomes" id="UP001596024"/>
    </source>
</evidence>
<organism evidence="2 3">
    <name type="scientific">Glycocaulis abyssi</name>
    <dbReference type="NCBI Taxonomy" id="1433403"/>
    <lineage>
        <taxon>Bacteria</taxon>
        <taxon>Pseudomonadati</taxon>
        <taxon>Pseudomonadota</taxon>
        <taxon>Alphaproteobacteria</taxon>
        <taxon>Maricaulales</taxon>
        <taxon>Maricaulaceae</taxon>
        <taxon>Glycocaulis</taxon>
    </lineage>
</organism>
<protein>
    <submittedName>
        <fullName evidence="2">Uncharacterized protein</fullName>
    </submittedName>
</protein>
<proteinExistence type="predicted"/>
<comment type="caution">
    <text evidence="2">The sequence shown here is derived from an EMBL/GenBank/DDBJ whole genome shotgun (WGS) entry which is preliminary data.</text>
</comment>
<gene>
    <name evidence="2" type="ORF">ACFPB0_09895</name>
</gene>
<dbReference type="EMBL" id="JBHSGQ010000004">
    <property type="protein sequence ID" value="MFC4725601.1"/>
    <property type="molecule type" value="Genomic_DNA"/>
</dbReference>
<evidence type="ECO:0000256" key="1">
    <source>
        <dbReference type="SAM" id="Phobius"/>
    </source>
</evidence>
<dbReference type="RefSeq" id="WP_371393304.1">
    <property type="nucleotide sequence ID" value="NZ_CP163421.1"/>
</dbReference>
<name>A0ABV9NCG4_9PROT</name>
<accession>A0ABV9NCG4</accession>
<sequence length="46" mass="4773">MRGLLIGVGIGVICVGAIFAILLVMADTMAPEQTEIRVEVTDALGD</sequence>